<organism evidence="9 10">
    <name type="scientific">Aquabacterium olei</name>
    <dbReference type="NCBI Taxonomy" id="1296669"/>
    <lineage>
        <taxon>Bacteria</taxon>
        <taxon>Pseudomonadati</taxon>
        <taxon>Pseudomonadota</taxon>
        <taxon>Betaproteobacteria</taxon>
        <taxon>Burkholderiales</taxon>
        <taxon>Aquabacterium</taxon>
    </lineage>
</organism>
<dbReference type="HAMAP" id="MF_01186">
    <property type="entry name" value="LPS_assembly_LptE"/>
    <property type="match status" value="1"/>
</dbReference>
<dbReference type="AlphaFoldDB" id="A0A2U8FXC6"/>
<dbReference type="EMBL" id="CP029210">
    <property type="protein sequence ID" value="AWI54896.1"/>
    <property type="molecule type" value="Genomic_DNA"/>
</dbReference>
<sequence>MAAHPTSVSRRTWLARWMSLGLGGVALAGCGFRMRGQYGMAFQTIQLTGFARTSPLATELARALENTGVRVVGSTLEAAQAASSASVPVGHIVFEALGDTRDMVVSSTTRYGQVRGMTARIKLRFQVRRSDGSILVPASDIAMANDLTYTEQDALAKQDESEALQKAMQTDIVNQVLRRLAAIEPAQLPSPPEPMAAPPEVDRRVPTPVTPSRDSAR</sequence>
<comment type="function">
    <text evidence="6">Together with LptD, is involved in the assembly of lipopolysaccharide (LPS) at the surface of the outer membrane. Required for the proper assembly of LptD. Binds LPS and may serve as the LPS recognition site at the outer membrane.</text>
</comment>
<accession>A0A2U8FXC6</accession>
<dbReference type="GO" id="GO:0001530">
    <property type="term" value="F:lipopolysaccharide binding"/>
    <property type="evidence" value="ECO:0007669"/>
    <property type="project" value="TreeGrafter"/>
</dbReference>
<dbReference type="PANTHER" id="PTHR38098:SF1">
    <property type="entry name" value="LPS-ASSEMBLY LIPOPROTEIN LPTE"/>
    <property type="match status" value="1"/>
</dbReference>
<keyword evidence="8" id="KW-1133">Transmembrane helix</keyword>
<evidence type="ECO:0000256" key="6">
    <source>
        <dbReference type="HAMAP-Rule" id="MF_01186"/>
    </source>
</evidence>
<dbReference type="Pfam" id="PF04390">
    <property type="entry name" value="LptE"/>
    <property type="match status" value="1"/>
</dbReference>
<keyword evidence="5" id="KW-0449">Lipoprotein</keyword>
<dbReference type="GO" id="GO:1990351">
    <property type="term" value="C:transporter complex"/>
    <property type="evidence" value="ECO:0007669"/>
    <property type="project" value="TreeGrafter"/>
</dbReference>
<evidence type="ECO:0000256" key="1">
    <source>
        <dbReference type="ARBA" id="ARBA00022729"/>
    </source>
</evidence>
<keyword evidence="2 6" id="KW-0472">Membrane</keyword>
<dbReference type="Gene3D" id="3.30.160.150">
    <property type="entry name" value="Lipoprotein like domain"/>
    <property type="match status" value="1"/>
</dbReference>
<evidence type="ECO:0000256" key="4">
    <source>
        <dbReference type="ARBA" id="ARBA00023237"/>
    </source>
</evidence>
<evidence type="ECO:0000256" key="8">
    <source>
        <dbReference type="SAM" id="Phobius"/>
    </source>
</evidence>
<evidence type="ECO:0000256" key="7">
    <source>
        <dbReference type="SAM" id="MobiDB-lite"/>
    </source>
</evidence>
<dbReference type="GO" id="GO:0009279">
    <property type="term" value="C:cell outer membrane"/>
    <property type="evidence" value="ECO:0007669"/>
    <property type="project" value="UniProtKB-UniRule"/>
</dbReference>
<dbReference type="GO" id="GO:0015920">
    <property type="term" value="P:lipopolysaccharide transport"/>
    <property type="evidence" value="ECO:0007669"/>
    <property type="project" value="TreeGrafter"/>
</dbReference>
<keyword evidence="3" id="KW-0564">Palmitate</keyword>
<feature type="compositionally biased region" description="Pro residues" evidence="7">
    <location>
        <begin position="188"/>
        <end position="197"/>
    </location>
</feature>
<feature type="region of interest" description="Disordered" evidence="7">
    <location>
        <begin position="184"/>
        <end position="217"/>
    </location>
</feature>
<dbReference type="Proteomes" id="UP000244892">
    <property type="component" value="Chromosome"/>
</dbReference>
<proteinExistence type="inferred from homology"/>
<keyword evidence="4 6" id="KW-0998">Cell outer membrane</keyword>
<feature type="transmembrane region" description="Helical" evidence="8">
    <location>
        <begin position="14"/>
        <end position="32"/>
    </location>
</feature>
<dbReference type="GO" id="GO:0043165">
    <property type="term" value="P:Gram-negative-bacterium-type cell outer membrane assembly"/>
    <property type="evidence" value="ECO:0007669"/>
    <property type="project" value="UniProtKB-UniRule"/>
</dbReference>
<evidence type="ECO:0000313" key="9">
    <source>
        <dbReference type="EMBL" id="AWI54896.1"/>
    </source>
</evidence>
<keyword evidence="1" id="KW-0732">Signal</keyword>
<dbReference type="PANTHER" id="PTHR38098">
    <property type="entry name" value="LPS-ASSEMBLY LIPOPROTEIN LPTE"/>
    <property type="match status" value="1"/>
</dbReference>
<evidence type="ECO:0000256" key="5">
    <source>
        <dbReference type="ARBA" id="ARBA00023288"/>
    </source>
</evidence>
<evidence type="ECO:0000256" key="2">
    <source>
        <dbReference type="ARBA" id="ARBA00023136"/>
    </source>
</evidence>
<name>A0A2U8FXC6_9BURK</name>
<dbReference type="KEGG" id="aon:DEH84_16810"/>
<reference evidence="9 10" key="1">
    <citation type="submission" date="2018-05" db="EMBL/GenBank/DDBJ databases">
        <title>complete genome sequence of Aquabacterium olei NBRC 110486.</title>
        <authorList>
            <person name="Tang B."/>
            <person name="Chang J."/>
            <person name="Zhang L."/>
            <person name="Yang H."/>
        </authorList>
    </citation>
    <scope>NUCLEOTIDE SEQUENCE [LARGE SCALE GENOMIC DNA]</scope>
    <source>
        <strain evidence="9 10">NBRC 110486</strain>
    </source>
</reference>
<dbReference type="InterPro" id="IPR007485">
    <property type="entry name" value="LPS_assembly_LptE"/>
</dbReference>
<keyword evidence="8" id="KW-0812">Transmembrane</keyword>
<dbReference type="RefSeq" id="WP_109038015.1">
    <property type="nucleotide sequence ID" value="NZ_CP029210.1"/>
</dbReference>
<keyword evidence="10" id="KW-1185">Reference proteome</keyword>
<gene>
    <name evidence="6" type="primary">lptE</name>
    <name evidence="9" type="ORF">DEH84_16810</name>
</gene>
<evidence type="ECO:0000256" key="3">
    <source>
        <dbReference type="ARBA" id="ARBA00023139"/>
    </source>
</evidence>
<comment type="subunit">
    <text evidence="6">Component of the lipopolysaccharide transport and assembly complex. Interacts with LptD.</text>
</comment>
<comment type="similarity">
    <text evidence="6">Belongs to the LptE lipoprotein family.</text>
</comment>
<dbReference type="OrthoDB" id="5298094at2"/>
<evidence type="ECO:0000313" key="10">
    <source>
        <dbReference type="Proteomes" id="UP000244892"/>
    </source>
</evidence>
<protein>
    <recommendedName>
        <fullName evidence="6">LPS-assembly lipoprotein LptE</fullName>
    </recommendedName>
</protein>